<evidence type="ECO:0000256" key="7">
    <source>
        <dbReference type="RuleBase" id="RU003878"/>
    </source>
</evidence>
<protein>
    <recommendedName>
        <fullName evidence="4 5">Large ribosomal subunit protein uL13</fullName>
    </recommendedName>
</protein>
<comment type="similarity">
    <text evidence="1 5 6">Belongs to the universal ribosomal protein uL13 family.</text>
</comment>
<evidence type="ECO:0000256" key="2">
    <source>
        <dbReference type="ARBA" id="ARBA00022980"/>
    </source>
</evidence>
<sequence>MKTTFMANPSNIERKWFVVDAEGQTLGRLAAEVAKVLRGKHKPTFTPHMDTGDYVIVINAEKVKLTGKKLTKKIYFRHSGYPGGATYTQAGHMLETHPERVVEMAIKGMIPHTKLGEQMYRKLNVYAGPEHPHQAQKPEVLNLDIR</sequence>
<organism evidence="8 9">
    <name type="scientific">Megasphaera paucivorans</name>
    <dbReference type="NCBI Taxonomy" id="349095"/>
    <lineage>
        <taxon>Bacteria</taxon>
        <taxon>Bacillati</taxon>
        <taxon>Bacillota</taxon>
        <taxon>Negativicutes</taxon>
        <taxon>Veillonellales</taxon>
        <taxon>Veillonellaceae</taxon>
        <taxon>Megasphaera</taxon>
    </lineage>
</organism>
<dbReference type="PROSITE" id="PS00783">
    <property type="entry name" value="RIBOSOMAL_L13"/>
    <property type="match status" value="1"/>
</dbReference>
<dbReference type="EMBL" id="FNHQ01000006">
    <property type="protein sequence ID" value="SDM42875.1"/>
    <property type="molecule type" value="Genomic_DNA"/>
</dbReference>
<dbReference type="InterPro" id="IPR036899">
    <property type="entry name" value="Ribosomal_uL13_sf"/>
</dbReference>
<dbReference type="GO" id="GO:0006412">
    <property type="term" value="P:translation"/>
    <property type="evidence" value="ECO:0007669"/>
    <property type="project" value="UniProtKB-UniRule"/>
</dbReference>
<evidence type="ECO:0000313" key="9">
    <source>
        <dbReference type="Proteomes" id="UP000199309"/>
    </source>
</evidence>
<evidence type="ECO:0000256" key="1">
    <source>
        <dbReference type="ARBA" id="ARBA00006227"/>
    </source>
</evidence>
<dbReference type="SUPFAM" id="SSF52161">
    <property type="entry name" value="Ribosomal protein L13"/>
    <property type="match status" value="1"/>
</dbReference>
<comment type="function">
    <text evidence="5 7">This protein is one of the early assembly proteins of the 50S ribosomal subunit, although it is not seen to bind rRNA by itself. It is important during the early stages of 50S assembly.</text>
</comment>
<dbReference type="STRING" id="349095.SAMN05660299_00876"/>
<keyword evidence="2 5" id="KW-0689">Ribosomal protein</keyword>
<keyword evidence="9" id="KW-1185">Reference proteome</keyword>
<dbReference type="InterPro" id="IPR005822">
    <property type="entry name" value="Ribosomal_uL13"/>
</dbReference>
<evidence type="ECO:0000256" key="5">
    <source>
        <dbReference type="HAMAP-Rule" id="MF_01366"/>
    </source>
</evidence>
<accession>A0A1G9T710</accession>
<comment type="subunit">
    <text evidence="5">Part of the 50S ribosomal subunit.</text>
</comment>
<evidence type="ECO:0000256" key="3">
    <source>
        <dbReference type="ARBA" id="ARBA00023274"/>
    </source>
</evidence>
<reference evidence="8 9" key="1">
    <citation type="submission" date="2016-10" db="EMBL/GenBank/DDBJ databases">
        <authorList>
            <person name="de Groot N.N."/>
        </authorList>
    </citation>
    <scope>NUCLEOTIDE SEQUENCE [LARGE SCALE GENOMIC DNA]</scope>
    <source>
        <strain evidence="8 9">DSM 16981</strain>
    </source>
</reference>
<dbReference type="HAMAP" id="MF_01366">
    <property type="entry name" value="Ribosomal_uL13"/>
    <property type="match status" value="1"/>
</dbReference>
<dbReference type="GO" id="GO:0003735">
    <property type="term" value="F:structural constituent of ribosome"/>
    <property type="evidence" value="ECO:0007669"/>
    <property type="project" value="InterPro"/>
</dbReference>
<dbReference type="InterPro" id="IPR005823">
    <property type="entry name" value="Ribosomal_uL13_bac-type"/>
</dbReference>
<dbReference type="Gene3D" id="3.90.1180.10">
    <property type="entry name" value="Ribosomal protein L13"/>
    <property type="match status" value="1"/>
</dbReference>
<dbReference type="CDD" id="cd00392">
    <property type="entry name" value="Ribosomal_L13"/>
    <property type="match status" value="1"/>
</dbReference>
<dbReference type="NCBIfam" id="TIGR01066">
    <property type="entry name" value="rplM_bact"/>
    <property type="match status" value="1"/>
</dbReference>
<dbReference type="PIRSF" id="PIRSF002181">
    <property type="entry name" value="Ribosomal_L13"/>
    <property type="match status" value="1"/>
</dbReference>
<dbReference type="GO" id="GO:0022625">
    <property type="term" value="C:cytosolic large ribosomal subunit"/>
    <property type="evidence" value="ECO:0007669"/>
    <property type="project" value="TreeGrafter"/>
</dbReference>
<dbReference type="PANTHER" id="PTHR11545">
    <property type="entry name" value="RIBOSOMAL PROTEIN L13"/>
    <property type="match status" value="1"/>
</dbReference>
<dbReference type="AlphaFoldDB" id="A0A1G9T710"/>
<dbReference type="GO" id="GO:0003729">
    <property type="term" value="F:mRNA binding"/>
    <property type="evidence" value="ECO:0007669"/>
    <property type="project" value="TreeGrafter"/>
</dbReference>
<gene>
    <name evidence="5 7" type="primary">rplM</name>
    <name evidence="8" type="ORF">SAMN05660299_00876</name>
</gene>
<dbReference type="PANTHER" id="PTHR11545:SF2">
    <property type="entry name" value="LARGE RIBOSOMAL SUBUNIT PROTEIN UL13M"/>
    <property type="match status" value="1"/>
</dbReference>
<dbReference type="InterPro" id="IPR023563">
    <property type="entry name" value="Ribosomal_uL13_CS"/>
</dbReference>
<dbReference type="FunFam" id="3.90.1180.10:FF:000001">
    <property type="entry name" value="50S ribosomal protein L13"/>
    <property type="match status" value="1"/>
</dbReference>
<keyword evidence="3 5" id="KW-0687">Ribonucleoprotein</keyword>
<dbReference type="Proteomes" id="UP000199309">
    <property type="component" value="Unassembled WGS sequence"/>
</dbReference>
<evidence type="ECO:0000256" key="4">
    <source>
        <dbReference type="ARBA" id="ARBA00035201"/>
    </source>
</evidence>
<dbReference type="OrthoDB" id="9801330at2"/>
<proteinExistence type="inferred from homology"/>
<name>A0A1G9T710_9FIRM</name>
<evidence type="ECO:0000313" key="8">
    <source>
        <dbReference type="EMBL" id="SDM42875.1"/>
    </source>
</evidence>
<dbReference type="Pfam" id="PF00572">
    <property type="entry name" value="Ribosomal_L13"/>
    <property type="match status" value="1"/>
</dbReference>
<evidence type="ECO:0000256" key="6">
    <source>
        <dbReference type="RuleBase" id="RU003877"/>
    </source>
</evidence>
<dbReference type="RefSeq" id="WP_091648478.1">
    <property type="nucleotide sequence ID" value="NZ_FNHQ01000006.1"/>
</dbReference>
<dbReference type="GO" id="GO:0017148">
    <property type="term" value="P:negative regulation of translation"/>
    <property type="evidence" value="ECO:0007669"/>
    <property type="project" value="TreeGrafter"/>
</dbReference>